<organism evidence="1 2">
    <name type="scientific">Bacillus wiedmannii</name>
    <dbReference type="NCBI Taxonomy" id="1890302"/>
    <lineage>
        <taxon>Bacteria</taxon>
        <taxon>Bacillati</taxon>
        <taxon>Bacillota</taxon>
        <taxon>Bacilli</taxon>
        <taxon>Bacillales</taxon>
        <taxon>Bacillaceae</taxon>
        <taxon>Bacillus</taxon>
        <taxon>Bacillus cereus group</taxon>
    </lineage>
</organism>
<dbReference type="Proteomes" id="UP000035350">
    <property type="component" value="Unassembled WGS sequence"/>
</dbReference>
<dbReference type="EMBL" id="LCYN01000001">
    <property type="protein sequence ID" value="KLA01487.1"/>
    <property type="molecule type" value="Genomic_DNA"/>
</dbReference>
<proteinExistence type="predicted"/>
<dbReference type="AlphaFoldDB" id="A0A0G8CR30"/>
<sequence length="37" mass="4307">MPRKIIKDEEIFHMVLISIFTNKKVNQSSYLATLANL</sequence>
<evidence type="ECO:0000313" key="1">
    <source>
        <dbReference type="EMBL" id="KLA01487.1"/>
    </source>
</evidence>
<evidence type="ECO:0000313" key="2">
    <source>
        <dbReference type="Proteomes" id="UP000035350"/>
    </source>
</evidence>
<gene>
    <name evidence="1" type="ORF">B4147_1154</name>
</gene>
<dbReference type="PATRIC" id="fig|1396.433.peg.206"/>
<name>A0A0G8CR30_9BACI</name>
<accession>A0A0G8CR30</accession>
<comment type="caution">
    <text evidence="1">The sequence shown here is derived from an EMBL/GenBank/DDBJ whole genome shotgun (WGS) entry which is preliminary data.</text>
</comment>
<reference evidence="2" key="2">
    <citation type="submission" date="2015-04" db="EMBL/GenBank/DDBJ databases">
        <title>Draft Genome Sequences of Eight Spore-Forming Food Isolates of Bacillus cereus Genome sequencing.</title>
        <authorList>
            <person name="Krawcyk A.O."/>
            <person name="de Jong A."/>
            <person name="Eijlander R.T."/>
            <person name="Berendsen E.M."/>
            <person name="Holsappel S."/>
            <person name="Wells-Bennik M."/>
            <person name="Kuipers O.P."/>
        </authorList>
    </citation>
    <scope>NUCLEOTIDE SEQUENCE [LARGE SCALE GENOMIC DNA]</scope>
    <source>
        <strain evidence="2">B4147</strain>
    </source>
</reference>
<protein>
    <submittedName>
        <fullName evidence="1">Uncharacterized protein</fullName>
    </submittedName>
</protein>
<reference evidence="1 2" key="1">
    <citation type="journal article" date="2015" name="Genome Announc.">
        <title>Next-Generation Whole-Genome Sequencing of Eight Strains of Bacillus cereus, Isolated from Food.</title>
        <authorList>
            <person name="Krawczyk A.O."/>
            <person name="de Jong A."/>
            <person name="Eijlander R.T."/>
            <person name="Berendsen E.M."/>
            <person name="Holsappel S."/>
            <person name="Wells-Bennik M.H."/>
            <person name="Kuipers O.P."/>
        </authorList>
    </citation>
    <scope>NUCLEOTIDE SEQUENCE [LARGE SCALE GENOMIC DNA]</scope>
    <source>
        <strain evidence="1 2">B4147</strain>
    </source>
</reference>